<keyword evidence="2" id="KW-1185">Reference proteome</keyword>
<gene>
    <name evidence="1" type="ORF">DPMN_071932</name>
</gene>
<organism evidence="1 2">
    <name type="scientific">Dreissena polymorpha</name>
    <name type="common">Zebra mussel</name>
    <name type="synonym">Mytilus polymorpha</name>
    <dbReference type="NCBI Taxonomy" id="45954"/>
    <lineage>
        <taxon>Eukaryota</taxon>
        <taxon>Metazoa</taxon>
        <taxon>Spiralia</taxon>
        <taxon>Lophotrochozoa</taxon>
        <taxon>Mollusca</taxon>
        <taxon>Bivalvia</taxon>
        <taxon>Autobranchia</taxon>
        <taxon>Heteroconchia</taxon>
        <taxon>Euheterodonta</taxon>
        <taxon>Imparidentia</taxon>
        <taxon>Neoheterodontei</taxon>
        <taxon>Myida</taxon>
        <taxon>Dreissenoidea</taxon>
        <taxon>Dreissenidae</taxon>
        <taxon>Dreissena</taxon>
    </lineage>
</organism>
<name>A0A9D3Z3K8_DREPO</name>
<evidence type="ECO:0008006" key="3">
    <source>
        <dbReference type="Google" id="ProtNLM"/>
    </source>
</evidence>
<evidence type="ECO:0000313" key="1">
    <source>
        <dbReference type="EMBL" id="KAH3712245.1"/>
    </source>
</evidence>
<accession>A0A9D3Z3K8</accession>
<reference evidence="1" key="1">
    <citation type="journal article" date="2019" name="bioRxiv">
        <title>The Genome of the Zebra Mussel, Dreissena polymorpha: A Resource for Invasive Species Research.</title>
        <authorList>
            <person name="McCartney M.A."/>
            <person name="Auch B."/>
            <person name="Kono T."/>
            <person name="Mallez S."/>
            <person name="Zhang Y."/>
            <person name="Obille A."/>
            <person name="Becker A."/>
            <person name="Abrahante J.E."/>
            <person name="Garbe J."/>
            <person name="Badalamenti J.P."/>
            <person name="Herman A."/>
            <person name="Mangelson H."/>
            <person name="Liachko I."/>
            <person name="Sullivan S."/>
            <person name="Sone E.D."/>
            <person name="Koren S."/>
            <person name="Silverstein K.A.T."/>
            <person name="Beckman K.B."/>
            <person name="Gohl D.M."/>
        </authorList>
    </citation>
    <scope>NUCLEOTIDE SEQUENCE</scope>
    <source>
        <strain evidence="1">Duluth1</strain>
        <tissue evidence="1">Whole animal</tissue>
    </source>
</reference>
<dbReference type="EMBL" id="JAIWYP010000014">
    <property type="protein sequence ID" value="KAH3712245.1"/>
    <property type="molecule type" value="Genomic_DNA"/>
</dbReference>
<reference evidence="1" key="2">
    <citation type="submission" date="2020-11" db="EMBL/GenBank/DDBJ databases">
        <authorList>
            <person name="McCartney M.A."/>
            <person name="Auch B."/>
            <person name="Kono T."/>
            <person name="Mallez S."/>
            <person name="Becker A."/>
            <person name="Gohl D.M."/>
            <person name="Silverstein K.A.T."/>
            <person name="Koren S."/>
            <person name="Bechman K.B."/>
            <person name="Herman A."/>
            <person name="Abrahante J.E."/>
            <person name="Garbe J."/>
        </authorList>
    </citation>
    <scope>NUCLEOTIDE SEQUENCE</scope>
    <source>
        <strain evidence="1">Duluth1</strain>
        <tissue evidence="1">Whole animal</tissue>
    </source>
</reference>
<dbReference type="AlphaFoldDB" id="A0A9D3Z3K8"/>
<comment type="caution">
    <text evidence="1">The sequence shown here is derived from an EMBL/GenBank/DDBJ whole genome shotgun (WGS) entry which is preliminary data.</text>
</comment>
<protein>
    <recommendedName>
        <fullName evidence="3">Reverse transcriptase</fullName>
    </recommendedName>
</protein>
<sequence>MLYEYQSGLRGSFSTDSCLIHLSDHKRGQTSKGLFIGMIMLDLLKAFDTVDRAMGVESMD</sequence>
<evidence type="ECO:0000313" key="2">
    <source>
        <dbReference type="Proteomes" id="UP000828390"/>
    </source>
</evidence>
<dbReference type="Proteomes" id="UP000828390">
    <property type="component" value="Unassembled WGS sequence"/>
</dbReference>
<proteinExistence type="predicted"/>